<keyword evidence="2" id="KW-0732">Signal</keyword>
<feature type="signal peptide" evidence="2">
    <location>
        <begin position="1"/>
        <end position="19"/>
    </location>
</feature>
<comment type="caution">
    <text evidence="3">The sequence shown here is derived from an EMBL/GenBank/DDBJ whole genome shotgun (WGS) entry which is preliminary data.</text>
</comment>
<feature type="chain" id="PRO_5043415423" description="RxLR effector protein" evidence="2">
    <location>
        <begin position="20"/>
        <end position="141"/>
    </location>
</feature>
<evidence type="ECO:0008006" key="5">
    <source>
        <dbReference type="Google" id="ProtNLM"/>
    </source>
</evidence>
<proteinExistence type="predicted"/>
<gene>
    <name evidence="3" type="ORF">HBR001_LOCUS2997</name>
</gene>
<dbReference type="EMBL" id="CANTFL010000468">
    <property type="protein sequence ID" value="CAI5722969.1"/>
    <property type="molecule type" value="Genomic_DNA"/>
</dbReference>
<evidence type="ECO:0000256" key="2">
    <source>
        <dbReference type="SAM" id="SignalP"/>
    </source>
</evidence>
<dbReference type="AlphaFoldDB" id="A0AAV0TL69"/>
<evidence type="ECO:0000313" key="4">
    <source>
        <dbReference type="Proteomes" id="UP001162031"/>
    </source>
</evidence>
<dbReference type="Proteomes" id="UP001162031">
    <property type="component" value="Unassembled WGS sequence"/>
</dbReference>
<evidence type="ECO:0000256" key="1">
    <source>
        <dbReference type="SAM" id="MobiDB-lite"/>
    </source>
</evidence>
<keyword evidence="4" id="KW-1185">Reference proteome</keyword>
<sequence length="141" mass="15508">MTKVYFLLALALLLSAVSGVPSSPSDGQLAKLTTPTDDPVAQLQQDGKRRLRATGNPFAKAGTKVADAAAAVSKKVEAGAKSVADETKKLGRRARRSDFGKAMVGKQPFHKMIKRRFKDMGLAIKKWLRYLYKKLTFQKTR</sequence>
<accession>A0AAV0TL69</accession>
<name>A0AAV0TL69_HYABA</name>
<evidence type="ECO:0000313" key="3">
    <source>
        <dbReference type="EMBL" id="CAI5722969.1"/>
    </source>
</evidence>
<feature type="region of interest" description="Disordered" evidence="1">
    <location>
        <begin position="20"/>
        <end position="42"/>
    </location>
</feature>
<reference evidence="3" key="1">
    <citation type="submission" date="2022-12" db="EMBL/GenBank/DDBJ databases">
        <authorList>
            <person name="Webb A."/>
        </authorList>
    </citation>
    <scope>NUCLEOTIDE SEQUENCE</scope>
    <source>
        <strain evidence="3">Hp1</strain>
    </source>
</reference>
<organism evidence="3 4">
    <name type="scientific">Hyaloperonospora brassicae</name>
    <name type="common">Brassica downy mildew</name>
    <name type="synonym">Peronospora brassicae</name>
    <dbReference type="NCBI Taxonomy" id="162125"/>
    <lineage>
        <taxon>Eukaryota</taxon>
        <taxon>Sar</taxon>
        <taxon>Stramenopiles</taxon>
        <taxon>Oomycota</taxon>
        <taxon>Peronosporomycetes</taxon>
        <taxon>Peronosporales</taxon>
        <taxon>Peronosporaceae</taxon>
        <taxon>Hyaloperonospora</taxon>
    </lineage>
</organism>
<protein>
    <recommendedName>
        <fullName evidence="5">RxLR effector protein</fullName>
    </recommendedName>
</protein>